<evidence type="ECO:0000256" key="1">
    <source>
        <dbReference type="SAM" id="MobiDB-lite"/>
    </source>
</evidence>
<reference evidence="2 3" key="1">
    <citation type="journal article" date="2023" name="Plants (Basel)">
        <title>Bridging the Gap: Combining Genomics and Transcriptomics Approaches to Understand Stylosanthes scabra, an Orphan Legume from the Brazilian Caatinga.</title>
        <authorList>
            <person name="Ferreira-Neto J.R.C."/>
            <person name="da Silva M.D."/>
            <person name="Binneck E."/>
            <person name="de Melo N.F."/>
            <person name="da Silva R.H."/>
            <person name="de Melo A.L.T.M."/>
            <person name="Pandolfi V."/>
            <person name="Bustamante F.O."/>
            <person name="Brasileiro-Vidal A.C."/>
            <person name="Benko-Iseppon A.M."/>
        </authorList>
    </citation>
    <scope>NUCLEOTIDE SEQUENCE [LARGE SCALE GENOMIC DNA]</scope>
    <source>
        <tissue evidence="2">Leaves</tissue>
    </source>
</reference>
<comment type="caution">
    <text evidence="2">The sequence shown here is derived from an EMBL/GenBank/DDBJ whole genome shotgun (WGS) entry which is preliminary data.</text>
</comment>
<evidence type="ECO:0000313" key="3">
    <source>
        <dbReference type="Proteomes" id="UP001341840"/>
    </source>
</evidence>
<protein>
    <submittedName>
        <fullName evidence="2">Uncharacterized protein</fullName>
    </submittedName>
</protein>
<feature type="region of interest" description="Disordered" evidence="1">
    <location>
        <begin position="1"/>
        <end position="36"/>
    </location>
</feature>
<dbReference type="Proteomes" id="UP001341840">
    <property type="component" value="Unassembled WGS sequence"/>
</dbReference>
<sequence>MREKEHHIRETSEFERERQTEIERESDDRERERYSAIEEGERDWKEEELIAGEGCRRRRSPKSVLHTLLPKDNNGCELVHRMALGASVHSDQ</sequence>
<accession>A0ABU6TMN5</accession>
<organism evidence="2 3">
    <name type="scientific">Stylosanthes scabra</name>
    <dbReference type="NCBI Taxonomy" id="79078"/>
    <lineage>
        <taxon>Eukaryota</taxon>
        <taxon>Viridiplantae</taxon>
        <taxon>Streptophyta</taxon>
        <taxon>Embryophyta</taxon>
        <taxon>Tracheophyta</taxon>
        <taxon>Spermatophyta</taxon>
        <taxon>Magnoliopsida</taxon>
        <taxon>eudicotyledons</taxon>
        <taxon>Gunneridae</taxon>
        <taxon>Pentapetalae</taxon>
        <taxon>rosids</taxon>
        <taxon>fabids</taxon>
        <taxon>Fabales</taxon>
        <taxon>Fabaceae</taxon>
        <taxon>Papilionoideae</taxon>
        <taxon>50 kb inversion clade</taxon>
        <taxon>dalbergioids sensu lato</taxon>
        <taxon>Dalbergieae</taxon>
        <taxon>Pterocarpus clade</taxon>
        <taxon>Stylosanthes</taxon>
    </lineage>
</organism>
<name>A0ABU6TMN5_9FABA</name>
<gene>
    <name evidence="2" type="ORF">PIB30_061885</name>
</gene>
<dbReference type="EMBL" id="JASCZI010091188">
    <property type="protein sequence ID" value="MED6149390.1"/>
    <property type="molecule type" value="Genomic_DNA"/>
</dbReference>
<evidence type="ECO:0000313" key="2">
    <source>
        <dbReference type="EMBL" id="MED6149390.1"/>
    </source>
</evidence>
<keyword evidence="3" id="KW-1185">Reference proteome</keyword>
<proteinExistence type="predicted"/>